<dbReference type="EMBL" id="CP047652">
    <property type="protein sequence ID" value="QHI94955.1"/>
    <property type="molecule type" value="Genomic_DNA"/>
</dbReference>
<reference evidence="2 3" key="1">
    <citation type="submission" date="2020-01" db="EMBL/GenBank/DDBJ databases">
        <title>Genome sequencing of strain KACC 21507.</title>
        <authorList>
            <person name="Heo J."/>
            <person name="Kim S.-J."/>
            <person name="Kim J.-S."/>
            <person name="Hong S.-B."/>
            <person name="Kwon S.-W."/>
        </authorList>
    </citation>
    <scope>NUCLEOTIDE SEQUENCE [LARGE SCALE GENOMIC DNA]</scope>
    <source>
        <strain evidence="2 3">KACC 21507</strain>
    </source>
</reference>
<dbReference type="Proteomes" id="UP000463975">
    <property type="component" value="Chromosome"/>
</dbReference>
<evidence type="ECO:0000313" key="2">
    <source>
        <dbReference type="EMBL" id="QHI94955.1"/>
    </source>
</evidence>
<sequence>MASVLATFHDYIKQSGKITRDSSLRALQKAVLSTEMRPVREYSGEKISRMLEMFAQPGVGELLRHNMRNASKKPIPPKPEQSGKKTSYTLGDRLLRNTQEIIHQSSKVA</sequence>
<dbReference type="KEGG" id="bomb:GT348_00200"/>
<protein>
    <submittedName>
        <fullName evidence="2">Uncharacterized protein</fullName>
    </submittedName>
</protein>
<evidence type="ECO:0000313" key="3">
    <source>
        <dbReference type="Proteomes" id="UP000463975"/>
    </source>
</evidence>
<keyword evidence="3" id="KW-1185">Reference proteome</keyword>
<organism evidence="2 3">
    <name type="scientific">Aristophania vespae</name>
    <dbReference type="NCBI Taxonomy" id="2697033"/>
    <lineage>
        <taxon>Bacteria</taxon>
        <taxon>Pseudomonadati</taxon>
        <taxon>Pseudomonadota</taxon>
        <taxon>Alphaproteobacteria</taxon>
        <taxon>Acetobacterales</taxon>
        <taxon>Acetobacteraceae</taxon>
        <taxon>Aristophania</taxon>
    </lineage>
</organism>
<dbReference type="RefSeq" id="WP_160618033.1">
    <property type="nucleotide sequence ID" value="NZ_CP047652.1"/>
</dbReference>
<gene>
    <name evidence="2" type="ORF">GT348_00200</name>
</gene>
<evidence type="ECO:0000256" key="1">
    <source>
        <dbReference type="SAM" id="MobiDB-lite"/>
    </source>
</evidence>
<proteinExistence type="predicted"/>
<feature type="region of interest" description="Disordered" evidence="1">
    <location>
        <begin position="66"/>
        <end position="91"/>
    </location>
</feature>
<name>A0A6P1N8U3_9PROT</name>
<accession>A0A6P1N8U3</accession>
<dbReference type="AlphaFoldDB" id="A0A6P1N8U3"/>